<protein>
    <submittedName>
        <fullName evidence="5">DegT/DnrJ/EryC1/StrS family aminotransferase</fullName>
    </submittedName>
</protein>
<dbReference type="EMBL" id="DTKJ01000050">
    <property type="protein sequence ID" value="HGZ11987.1"/>
    <property type="molecule type" value="Genomic_DNA"/>
</dbReference>
<feature type="modified residue" description="N6-(pyridoxal phosphate)lysine" evidence="3">
    <location>
        <position position="183"/>
    </location>
</feature>
<dbReference type="InterPro" id="IPR015422">
    <property type="entry name" value="PyrdxlP-dep_Trfase_small"/>
</dbReference>
<name>A0A7C5AM11_9BACT</name>
<organism evidence="5">
    <name type="scientific">Desulfobacca acetoxidans</name>
    <dbReference type="NCBI Taxonomy" id="60893"/>
    <lineage>
        <taxon>Bacteria</taxon>
        <taxon>Pseudomonadati</taxon>
        <taxon>Thermodesulfobacteriota</taxon>
        <taxon>Desulfobaccia</taxon>
        <taxon>Desulfobaccales</taxon>
        <taxon>Desulfobaccaceae</taxon>
        <taxon>Desulfobacca</taxon>
    </lineage>
</organism>
<keyword evidence="5" id="KW-0808">Transferase</keyword>
<comment type="similarity">
    <text evidence="1 4">Belongs to the DegT/DnrJ/EryC1 family.</text>
</comment>
<dbReference type="Gene3D" id="3.90.1150.10">
    <property type="entry name" value="Aspartate Aminotransferase, domain 1"/>
    <property type="match status" value="1"/>
</dbReference>
<dbReference type="InterPro" id="IPR015424">
    <property type="entry name" value="PyrdxlP-dep_Trfase"/>
</dbReference>
<feature type="active site" description="Proton acceptor" evidence="2">
    <location>
        <position position="183"/>
    </location>
</feature>
<evidence type="ECO:0000313" key="5">
    <source>
        <dbReference type="EMBL" id="HGZ11987.1"/>
    </source>
</evidence>
<dbReference type="InterPro" id="IPR000653">
    <property type="entry name" value="DegT/StrS_aminotransferase"/>
</dbReference>
<dbReference type="CDD" id="cd00616">
    <property type="entry name" value="AHBA_syn"/>
    <property type="match status" value="1"/>
</dbReference>
<dbReference type="Pfam" id="PF01041">
    <property type="entry name" value="DegT_DnrJ_EryC1"/>
    <property type="match status" value="1"/>
</dbReference>
<reference evidence="5" key="1">
    <citation type="journal article" date="2020" name="mSystems">
        <title>Genome- and Community-Level Interaction Insights into Carbon Utilization and Element Cycling Functions of Hydrothermarchaeota in Hydrothermal Sediment.</title>
        <authorList>
            <person name="Zhou Z."/>
            <person name="Liu Y."/>
            <person name="Xu W."/>
            <person name="Pan J."/>
            <person name="Luo Z.H."/>
            <person name="Li M."/>
        </authorList>
    </citation>
    <scope>NUCLEOTIDE SEQUENCE [LARGE SCALE GENOMIC DNA]</scope>
    <source>
        <strain evidence="5">SpSt-853</strain>
    </source>
</reference>
<keyword evidence="5" id="KW-0032">Aminotransferase</keyword>
<dbReference type="GO" id="GO:0008483">
    <property type="term" value="F:transaminase activity"/>
    <property type="evidence" value="ECO:0007669"/>
    <property type="project" value="UniProtKB-KW"/>
</dbReference>
<dbReference type="GO" id="GO:0000271">
    <property type="term" value="P:polysaccharide biosynthetic process"/>
    <property type="evidence" value="ECO:0007669"/>
    <property type="project" value="TreeGrafter"/>
</dbReference>
<evidence type="ECO:0000256" key="1">
    <source>
        <dbReference type="ARBA" id="ARBA00037999"/>
    </source>
</evidence>
<dbReference type="AlphaFoldDB" id="A0A7C5AM11"/>
<dbReference type="PANTHER" id="PTHR30244:SF34">
    <property type="entry name" value="DTDP-4-AMINO-4,6-DIDEOXYGALACTOSE TRANSAMINASE"/>
    <property type="match status" value="1"/>
</dbReference>
<dbReference type="PIRSF" id="PIRSF000390">
    <property type="entry name" value="PLP_StrS"/>
    <property type="match status" value="1"/>
</dbReference>
<accession>A0A7C5AM11</accession>
<sequence>MPEKPITIADTRLTESEMEAAVRVLRSGMLRQGKECEAFEAEFAARVGARFAITCANGTAALHLAYLTFLKPGDEVLVPSFTFIATASMVTFAGGRPVFCDVDPESFLMDLEDAATRISPRTRALAPVHLFGNVCDISRFQDFARRHGLVTVWDAAQAHGATYQGRDVGSFGDLVCYSFYPTKNLFVGEGGMVCTDNPEYAQIIGYLRTHGQTGPYLHTMLGLNYRMTDVEAAIGREQLKRLDKMLARRRRNAALLNEGLKSVPGLKRQTITPGTESAWHQYCILVDPQEYGKNRNELAAYLRLKGIATGVHYPRGLHQQPIFQQMYGESHLPHTEYLAENILALPVHHGLTDEDIGRIVDAVQSGRG</sequence>
<evidence type="ECO:0000256" key="3">
    <source>
        <dbReference type="PIRSR" id="PIRSR000390-2"/>
    </source>
</evidence>
<comment type="caution">
    <text evidence="5">The sequence shown here is derived from an EMBL/GenBank/DDBJ whole genome shotgun (WGS) entry which is preliminary data.</text>
</comment>
<keyword evidence="3 4" id="KW-0663">Pyridoxal phosphate</keyword>
<dbReference type="InterPro" id="IPR015421">
    <property type="entry name" value="PyrdxlP-dep_Trfase_major"/>
</dbReference>
<dbReference type="PANTHER" id="PTHR30244">
    <property type="entry name" value="TRANSAMINASE"/>
    <property type="match status" value="1"/>
</dbReference>
<evidence type="ECO:0000256" key="2">
    <source>
        <dbReference type="PIRSR" id="PIRSR000390-1"/>
    </source>
</evidence>
<dbReference type="SUPFAM" id="SSF53383">
    <property type="entry name" value="PLP-dependent transferases"/>
    <property type="match status" value="1"/>
</dbReference>
<gene>
    <name evidence="5" type="ORF">ENW48_07185</name>
</gene>
<proteinExistence type="inferred from homology"/>
<dbReference type="GO" id="GO:0030170">
    <property type="term" value="F:pyridoxal phosphate binding"/>
    <property type="evidence" value="ECO:0007669"/>
    <property type="project" value="TreeGrafter"/>
</dbReference>
<evidence type="ECO:0000256" key="4">
    <source>
        <dbReference type="RuleBase" id="RU004508"/>
    </source>
</evidence>
<dbReference type="Gene3D" id="3.40.640.10">
    <property type="entry name" value="Type I PLP-dependent aspartate aminotransferase-like (Major domain)"/>
    <property type="match status" value="1"/>
</dbReference>